<proteinExistence type="predicted"/>
<gene>
    <name evidence="1" type="ORF">HLPR_00820</name>
</gene>
<sequence length="96" mass="11011">MNFKFSKAKEVTIQFLKGVTDVSSKSHELLKNSKNEEIDNFLLLSFGDVLGLPIPLSYYSLELLPFLEDELKGWDIRMSTKKSIWIEKAGELNMDP</sequence>
<dbReference type="EMBL" id="AP028654">
    <property type="protein sequence ID" value="BEP27751.1"/>
    <property type="molecule type" value="Genomic_DNA"/>
</dbReference>
<dbReference type="Proteomes" id="UP001321786">
    <property type="component" value="Chromosome"/>
</dbReference>
<evidence type="ECO:0000313" key="2">
    <source>
        <dbReference type="Proteomes" id="UP001321786"/>
    </source>
</evidence>
<dbReference type="AlphaFoldDB" id="A0AAU9DZU1"/>
<reference evidence="1 2" key="1">
    <citation type="submission" date="2023-08" db="EMBL/GenBank/DDBJ databases">
        <title>Helicovermis profunda gen. nov., sp. nov., a novel mesophilic, fermentative bacterium within the Bacillota from a deep-sea hydrothermal vent chimney.</title>
        <authorList>
            <person name="Miyazaki U."/>
            <person name="Mizutani D."/>
            <person name="Hashimoto Y."/>
            <person name="Tame A."/>
            <person name="Sawayama S."/>
            <person name="Miyazaki J."/>
            <person name="Takai K."/>
            <person name="Nakagawa S."/>
        </authorList>
    </citation>
    <scope>NUCLEOTIDE SEQUENCE [LARGE SCALE GENOMIC DNA]</scope>
    <source>
        <strain evidence="1 2">S502</strain>
    </source>
</reference>
<dbReference type="InterPro" id="IPR058303">
    <property type="entry name" value="DUF7990"/>
</dbReference>
<accession>A0AAU9DZU1</accession>
<dbReference type="Pfam" id="PF25952">
    <property type="entry name" value="DUF7990"/>
    <property type="match status" value="1"/>
</dbReference>
<protein>
    <submittedName>
        <fullName evidence="1">Uncharacterized protein</fullName>
    </submittedName>
</protein>
<dbReference type="RefSeq" id="WP_338536121.1">
    <property type="nucleotide sequence ID" value="NZ_AP028654.1"/>
</dbReference>
<organism evidence="1 2">
    <name type="scientific">Helicovermis profundi</name>
    <dbReference type="NCBI Taxonomy" id="3065157"/>
    <lineage>
        <taxon>Bacteria</taxon>
        <taxon>Bacillati</taxon>
        <taxon>Bacillota</taxon>
        <taxon>Clostridia</taxon>
        <taxon>Helicovermis</taxon>
    </lineage>
</organism>
<keyword evidence="2" id="KW-1185">Reference proteome</keyword>
<dbReference type="KEGG" id="hprf:HLPR_00820"/>
<evidence type="ECO:0000313" key="1">
    <source>
        <dbReference type="EMBL" id="BEP27751.1"/>
    </source>
</evidence>
<name>A0AAU9DZU1_9FIRM</name>